<accession>A0ABS3AU45</accession>
<keyword evidence="6" id="KW-1185">Reference proteome</keyword>
<organism evidence="5 6">
    <name type="scientific">Simkania negevensis</name>
    <dbReference type="NCBI Taxonomy" id="83561"/>
    <lineage>
        <taxon>Bacteria</taxon>
        <taxon>Pseudomonadati</taxon>
        <taxon>Chlamydiota</taxon>
        <taxon>Chlamydiia</taxon>
        <taxon>Parachlamydiales</taxon>
        <taxon>Simkaniaceae</taxon>
        <taxon>Simkania</taxon>
    </lineage>
</organism>
<dbReference type="Gene3D" id="1.10.357.40">
    <property type="entry name" value="YbiA-like"/>
    <property type="match status" value="1"/>
</dbReference>
<dbReference type="InterPro" id="IPR012816">
    <property type="entry name" value="NADAR"/>
</dbReference>
<protein>
    <submittedName>
        <fullName evidence="5">NADAR family protein</fullName>
    </submittedName>
</protein>
<reference evidence="5 6" key="1">
    <citation type="submission" date="2021-02" db="EMBL/GenBank/DDBJ databases">
        <title>Activity-based single-cell genomes from oceanic crustal fluid captures similar information to metagenomic and metatranscriptomic surveys with orders of magnitude less sampling.</title>
        <authorList>
            <person name="D'Angelo T.S."/>
            <person name="Orcutt B.N."/>
        </authorList>
    </citation>
    <scope>NUCLEOTIDE SEQUENCE [LARGE SCALE GENOMIC DNA]</scope>
    <source>
        <strain evidence="5">AH-315-G07</strain>
    </source>
</reference>
<sequence length="429" mass="47051">MDRMGVEGASNFQQWTRTHLSNADAANKAISDVYKQHRNDPEGFETHMKNWVQKAEEGTLRSSVTINPGQGKYVLMALRNRGFFTPTAGRTEQTPYAAAPARSTAPAPSASDRLSQIKTFLTESNWLGPHKDAVYDIIAAAYQKDGGNPEEFKSFLDAWLTAAEKGELRSDITIPPGSKESIMLRLRLLNLFTPAAAHSVPSARAAAPYAPPAARPTLGPGHAREVDHLSDLQDHKDRIPSKTFVQQVVQIKKGRGENSVRFYMPGAGNPDALVFGFCGNFLEDQIPLTPSLAGGTGLTRATTGEAVFQAGRANDTNGKRFLLESTTGEQAFDRKGQVTDRPDWLQQNLPHMREVIAAKFAPGTRLAELLVATEDLYLIEDSGSSRGYPWTEGKGNQTGSGNWLGQVLMEQRARLQEMNPPNYDYSFNS</sequence>
<dbReference type="Pfam" id="PF08719">
    <property type="entry name" value="NADAR"/>
    <property type="match status" value="1"/>
</dbReference>
<dbReference type="InterPro" id="IPR037238">
    <property type="entry name" value="YbiA-like_sf"/>
</dbReference>
<gene>
    <name evidence="5" type="ORF">JYU14_03020</name>
</gene>
<evidence type="ECO:0000313" key="5">
    <source>
        <dbReference type="EMBL" id="MBN4067034.1"/>
    </source>
</evidence>
<evidence type="ECO:0000256" key="2">
    <source>
        <dbReference type="ARBA" id="ARBA00000751"/>
    </source>
</evidence>
<evidence type="ECO:0000256" key="1">
    <source>
        <dbReference type="ARBA" id="ARBA00000022"/>
    </source>
</evidence>
<dbReference type="EMBL" id="JAFITR010000054">
    <property type="protein sequence ID" value="MBN4067034.1"/>
    <property type="molecule type" value="Genomic_DNA"/>
</dbReference>
<comment type="catalytic activity">
    <reaction evidence="2">
        <text>2,5-diamino-6-hydroxy-4-(5-phosphoribosylamino)-pyrimidine + H2O = 2,5,6-triamino-4-hydroxypyrimidine + D-ribose 5-phosphate</text>
        <dbReference type="Rhea" id="RHEA:23436"/>
        <dbReference type="ChEBI" id="CHEBI:15377"/>
        <dbReference type="ChEBI" id="CHEBI:58614"/>
        <dbReference type="ChEBI" id="CHEBI:78346"/>
        <dbReference type="ChEBI" id="CHEBI:137796"/>
    </reaction>
</comment>
<feature type="compositionally biased region" description="Low complexity" evidence="3">
    <location>
        <begin position="97"/>
        <end position="110"/>
    </location>
</feature>
<evidence type="ECO:0000256" key="3">
    <source>
        <dbReference type="SAM" id="MobiDB-lite"/>
    </source>
</evidence>
<dbReference type="CDD" id="cd15457">
    <property type="entry name" value="NADAR"/>
    <property type="match status" value="1"/>
</dbReference>
<dbReference type="Proteomes" id="UP000722121">
    <property type="component" value="Unassembled WGS sequence"/>
</dbReference>
<name>A0ABS3AU45_9BACT</name>
<evidence type="ECO:0000313" key="6">
    <source>
        <dbReference type="Proteomes" id="UP000722121"/>
    </source>
</evidence>
<feature type="domain" description="NADAR" evidence="4">
    <location>
        <begin position="303"/>
        <end position="416"/>
    </location>
</feature>
<dbReference type="SUPFAM" id="SSF143990">
    <property type="entry name" value="YbiA-like"/>
    <property type="match status" value="1"/>
</dbReference>
<feature type="region of interest" description="Disordered" evidence="3">
    <location>
        <begin position="86"/>
        <end position="110"/>
    </location>
</feature>
<comment type="catalytic activity">
    <reaction evidence="1">
        <text>5-amino-6-(5-phospho-D-ribosylamino)uracil + H2O = 5,6-diaminouracil + D-ribose 5-phosphate</text>
        <dbReference type="Rhea" id="RHEA:55020"/>
        <dbReference type="ChEBI" id="CHEBI:15377"/>
        <dbReference type="ChEBI" id="CHEBI:46252"/>
        <dbReference type="ChEBI" id="CHEBI:58453"/>
        <dbReference type="ChEBI" id="CHEBI:78346"/>
    </reaction>
</comment>
<comment type="caution">
    <text evidence="5">The sequence shown here is derived from an EMBL/GenBank/DDBJ whole genome shotgun (WGS) entry which is preliminary data.</text>
</comment>
<evidence type="ECO:0000259" key="4">
    <source>
        <dbReference type="Pfam" id="PF08719"/>
    </source>
</evidence>
<proteinExistence type="predicted"/>